<dbReference type="EMBL" id="GG704911">
    <property type="protein sequence ID" value="KJF59966.1"/>
    <property type="molecule type" value="Genomic_DNA"/>
</dbReference>
<reference evidence="2" key="2">
    <citation type="journal article" date="2010" name="Genome Res.">
        <title>Population genomic sequencing of Coccidioides fungi reveals recent hybridization and transposon control.</title>
        <authorList>
            <person name="Neafsey D.E."/>
            <person name="Barker B.M."/>
            <person name="Sharpton T.J."/>
            <person name="Stajich J.E."/>
            <person name="Park D.J."/>
            <person name="Whiston E."/>
            <person name="Hung C.-Y."/>
            <person name="McMahan C."/>
            <person name="White J."/>
            <person name="Sykes S."/>
            <person name="Heiman D."/>
            <person name="Young S."/>
            <person name="Zeng Q."/>
            <person name="Abouelleil A."/>
            <person name="Aftuck L."/>
            <person name="Bessette D."/>
            <person name="Brown A."/>
            <person name="FitzGerald M."/>
            <person name="Lui A."/>
            <person name="Macdonald J.P."/>
            <person name="Priest M."/>
            <person name="Orbach M.J."/>
            <person name="Galgiani J.N."/>
            <person name="Kirkland T.N."/>
            <person name="Cole G.T."/>
            <person name="Birren B.W."/>
            <person name="Henn M.R."/>
            <person name="Taylor J.W."/>
            <person name="Rounsley S.D."/>
        </authorList>
    </citation>
    <scope>GENOME REANNOTATION</scope>
    <source>
        <strain evidence="2">RS</strain>
    </source>
</reference>
<organism evidence="1 2">
    <name type="scientific">Coccidioides immitis (strain RS)</name>
    <name type="common">Valley fever fungus</name>
    <dbReference type="NCBI Taxonomy" id="246410"/>
    <lineage>
        <taxon>Eukaryota</taxon>
        <taxon>Fungi</taxon>
        <taxon>Dikarya</taxon>
        <taxon>Ascomycota</taxon>
        <taxon>Pezizomycotina</taxon>
        <taxon>Eurotiomycetes</taxon>
        <taxon>Eurotiomycetidae</taxon>
        <taxon>Onygenales</taxon>
        <taxon>Onygenaceae</taxon>
        <taxon>Coccidioides</taxon>
    </lineage>
</organism>
<dbReference type="AlphaFoldDB" id="A0A0D8JSK5"/>
<dbReference type="GeneID" id="24163527"/>
<evidence type="ECO:0000313" key="1">
    <source>
        <dbReference type="EMBL" id="KJF59966.1"/>
    </source>
</evidence>
<gene>
    <name evidence="1" type="ORF">CIMG_11010</name>
</gene>
<dbReference type="RefSeq" id="XP_012214408.1">
    <property type="nucleotide sequence ID" value="XM_012358985.1"/>
</dbReference>
<dbReference type="KEGG" id="cim:CIMG_11010"/>
<protein>
    <submittedName>
        <fullName evidence="1">Uncharacterized protein</fullName>
    </submittedName>
</protein>
<proteinExistence type="predicted"/>
<keyword evidence="2" id="KW-1185">Reference proteome</keyword>
<reference evidence="2" key="1">
    <citation type="journal article" date="2009" name="Genome Res.">
        <title>Comparative genomic analyses of the human fungal pathogens Coccidioides and their relatives.</title>
        <authorList>
            <person name="Sharpton T.J."/>
            <person name="Stajich J.E."/>
            <person name="Rounsley S.D."/>
            <person name="Gardner M.J."/>
            <person name="Wortman J.R."/>
            <person name="Jordar V.S."/>
            <person name="Maiti R."/>
            <person name="Kodira C.D."/>
            <person name="Neafsey D.E."/>
            <person name="Zeng Q."/>
            <person name="Hung C.-Y."/>
            <person name="McMahan C."/>
            <person name="Muszewska A."/>
            <person name="Grynberg M."/>
            <person name="Mandel M.A."/>
            <person name="Kellner E.M."/>
            <person name="Barker B.M."/>
            <person name="Galgiani J.N."/>
            <person name="Orbach M.J."/>
            <person name="Kirkland T.N."/>
            <person name="Cole G.T."/>
            <person name="Henn M.R."/>
            <person name="Birren B.W."/>
            <person name="Taylor J.W."/>
        </authorList>
    </citation>
    <scope>NUCLEOTIDE SEQUENCE [LARGE SCALE GENOMIC DNA]</scope>
    <source>
        <strain evidence="2">RS</strain>
    </source>
</reference>
<dbReference type="Proteomes" id="UP000001261">
    <property type="component" value="Unassembled WGS sequence"/>
</dbReference>
<dbReference type="VEuPathDB" id="FungiDB:CIMG_11010"/>
<name>A0A0D8JSK5_COCIM</name>
<accession>A0A0D8JSK5</accession>
<dbReference type="InParanoid" id="A0A0D8JSK5"/>
<sequence length="103" mass="11928">MVCVMRQTRFVRLRPQDRCRLLSLFASKISFFTEEIQNTRSLGTTEYNVAPFFLWGSKKPVSDRKWRAIVLMCQSPTSLLRAATDKETFSYLILNAHRGSFGC</sequence>
<dbReference type="OrthoDB" id="10269950at2759"/>
<evidence type="ECO:0000313" key="2">
    <source>
        <dbReference type="Proteomes" id="UP000001261"/>
    </source>
</evidence>
<dbReference type="OMA" id="RAIVLMC"/>